<name>A0A285KRJ2_9NOCA</name>
<dbReference type="Pfam" id="PF00903">
    <property type="entry name" value="Glyoxalase"/>
    <property type="match status" value="2"/>
</dbReference>
<organism evidence="2 3">
    <name type="scientific">Nocardia amikacinitolerans</name>
    <dbReference type="NCBI Taxonomy" id="756689"/>
    <lineage>
        <taxon>Bacteria</taxon>
        <taxon>Bacillati</taxon>
        <taxon>Actinomycetota</taxon>
        <taxon>Actinomycetes</taxon>
        <taxon>Mycobacteriales</taxon>
        <taxon>Nocardiaceae</taxon>
        <taxon>Nocardia</taxon>
    </lineage>
</organism>
<dbReference type="InterPro" id="IPR052164">
    <property type="entry name" value="Anthracycline_SecMetBiosynth"/>
</dbReference>
<gene>
    <name evidence="2" type="ORF">SAMN04244553_0259</name>
</gene>
<proteinExistence type="predicted"/>
<evidence type="ECO:0000259" key="1">
    <source>
        <dbReference type="PROSITE" id="PS51819"/>
    </source>
</evidence>
<dbReference type="InterPro" id="IPR004360">
    <property type="entry name" value="Glyas_Fos-R_dOase_dom"/>
</dbReference>
<accession>A0A285KRJ2</accession>
<dbReference type="SUPFAM" id="SSF54593">
    <property type="entry name" value="Glyoxalase/Bleomycin resistance protein/Dihydroxybiphenyl dioxygenase"/>
    <property type="match status" value="1"/>
</dbReference>
<keyword evidence="3" id="KW-1185">Reference proteome</keyword>
<dbReference type="OrthoDB" id="9793039at2"/>
<dbReference type="InterPro" id="IPR037523">
    <property type="entry name" value="VOC_core"/>
</dbReference>
<protein>
    <recommendedName>
        <fullName evidence="1">VOC domain-containing protein</fullName>
    </recommendedName>
</protein>
<evidence type="ECO:0000313" key="2">
    <source>
        <dbReference type="EMBL" id="SNY74477.1"/>
    </source>
</evidence>
<feature type="domain" description="VOC" evidence="1">
    <location>
        <begin position="12"/>
        <end position="126"/>
    </location>
</feature>
<feature type="domain" description="VOC" evidence="1">
    <location>
        <begin position="140"/>
        <end position="268"/>
    </location>
</feature>
<dbReference type="CDD" id="cd07247">
    <property type="entry name" value="SgaA_N_like"/>
    <property type="match status" value="2"/>
</dbReference>
<reference evidence="2 3" key="1">
    <citation type="submission" date="2017-09" db="EMBL/GenBank/DDBJ databases">
        <authorList>
            <person name="Ehlers B."/>
            <person name="Leendertz F.H."/>
        </authorList>
    </citation>
    <scope>NUCLEOTIDE SEQUENCE [LARGE SCALE GENOMIC DNA]</scope>
    <source>
        <strain evidence="2 3">DSM 45537</strain>
    </source>
</reference>
<dbReference type="InterPro" id="IPR029068">
    <property type="entry name" value="Glyas_Bleomycin-R_OHBP_Dase"/>
</dbReference>
<dbReference type="RefSeq" id="WP_097243305.1">
    <property type="nucleotide sequence ID" value="NZ_JAMTCV010000002.1"/>
</dbReference>
<dbReference type="AlphaFoldDB" id="A0A285KRJ2"/>
<dbReference type="PANTHER" id="PTHR33993:SF14">
    <property type="entry name" value="GB|AAF24581.1"/>
    <property type="match status" value="1"/>
</dbReference>
<dbReference type="EMBL" id="OBEG01000001">
    <property type="protein sequence ID" value="SNY74477.1"/>
    <property type="molecule type" value="Genomic_DNA"/>
</dbReference>
<dbReference type="Proteomes" id="UP000219565">
    <property type="component" value="Unassembled WGS sequence"/>
</dbReference>
<dbReference type="Gene3D" id="3.10.180.10">
    <property type="entry name" value="2,3-Dihydroxybiphenyl 1,2-Dioxygenase, domain 1"/>
    <property type="match status" value="2"/>
</dbReference>
<dbReference type="PROSITE" id="PS51819">
    <property type="entry name" value="VOC"/>
    <property type="match status" value="2"/>
</dbReference>
<evidence type="ECO:0000313" key="3">
    <source>
        <dbReference type="Proteomes" id="UP000219565"/>
    </source>
</evidence>
<dbReference type="STRING" id="1379680.GCA_001612615_00764"/>
<sequence length="269" mass="28838">MPTRDTAWPQGTPCWVDCQVDDPGRAREFYSALFGWEIADSPPEAGGYLMASRKGSAAAGIGPKPENMAMPSVWTTYFAADSADEVAQKVTAAGGTVMMPPFDVLDFGRMFVATDPTGAAFGVWESKAHTGARIYNEHGAYCWNELHTPGYREAQRFYASVFGYDYQEIGDGQNFDYATFTLPSGGDAVGGINDDTKGRQVEAPPHWLAWFQVDDTDASLAKAAELGATVLAGPDDSPFGRMGVLQGQQGEVFAVIDPTRAVGEPPTPS</sequence>
<dbReference type="PANTHER" id="PTHR33993">
    <property type="entry name" value="GLYOXALASE-RELATED"/>
    <property type="match status" value="1"/>
</dbReference>